<evidence type="ECO:0000313" key="3">
    <source>
        <dbReference type="Proteomes" id="UP000078336"/>
    </source>
</evidence>
<reference evidence="1 3" key="1">
    <citation type="submission" date="2016-03" db="EMBL/GenBank/DDBJ databases">
        <title>Spore heat resistance.</title>
        <authorList>
            <person name="Boekhorst J."/>
            <person name="Berendsen E.M."/>
            <person name="Wells-Bennik M.H."/>
            <person name="Kuipers O.P."/>
        </authorList>
    </citation>
    <scope>NUCLEOTIDE SEQUENCE [LARGE SCALE GENOMIC DNA]</scope>
    <source>
        <strain evidence="1 3">AF16</strain>
    </source>
</reference>
<dbReference type="Pfam" id="PF10752">
    <property type="entry name" value="DUF2533"/>
    <property type="match status" value="1"/>
</dbReference>
<dbReference type="InterPro" id="IPR019688">
    <property type="entry name" value="DUF2533"/>
</dbReference>
<dbReference type="AlphaFoldDB" id="A0A178T5Q6"/>
<organism evidence="1 3">
    <name type="scientific">Anoxybacillus flavithermus</name>
    <dbReference type="NCBI Taxonomy" id="33934"/>
    <lineage>
        <taxon>Bacteria</taxon>
        <taxon>Bacillati</taxon>
        <taxon>Bacillota</taxon>
        <taxon>Bacilli</taxon>
        <taxon>Bacillales</taxon>
        <taxon>Anoxybacillaceae</taxon>
        <taxon>Anoxybacillus</taxon>
    </lineage>
</organism>
<name>A0A178T5Q6_9BACL</name>
<protein>
    <submittedName>
        <fullName evidence="2">DUF2533 family protein</fullName>
    </submittedName>
</protein>
<gene>
    <name evidence="2" type="ORF">EA138_08145</name>
    <name evidence="1" type="ORF">TAF16_2094</name>
</gene>
<dbReference type="PATRIC" id="fig|33934.6.peg.723"/>
<evidence type="ECO:0000313" key="4">
    <source>
        <dbReference type="Proteomes" id="UP000286434"/>
    </source>
</evidence>
<dbReference type="EMBL" id="LUCQ01000126">
    <property type="protein sequence ID" value="OAO77537.1"/>
    <property type="molecule type" value="Genomic_DNA"/>
</dbReference>
<keyword evidence="3" id="KW-1185">Reference proteome</keyword>
<dbReference type="Proteomes" id="UP000286434">
    <property type="component" value="Unassembled WGS sequence"/>
</dbReference>
<dbReference type="EMBL" id="SBBW01000027">
    <property type="protein sequence ID" value="RWU13270.1"/>
    <property type="molecule type" value="Genomic_DNA"/>
</dbReference>
<proteinExistence type="predicted"/>
<dbReference type="Proteomes" id="UP000078336">
    <property type="component" value="Unassembled WGS sequence"/>
</dbReference>
<sequence>MTEVHRAITAHSQKQHALVRAFVELNTKRETYIEEAIALCQRGESFSVQKINEVTKQINELAKNGIVPQRKYVTVDMVKEYVQKLNNKSS</sequence>
<evidence type="ECO:0000313" key="1">
    <source>
        <dbReference type="EMBL" id="OAO77537.1"/>
    </source>
</evidence>
<dbReference type="OrthoDB" id="2679622at2"/>
<dbReference type="RefSeq" id="WP_004890299.1">
    <property type="nucleotide sequence ID" value="NZ_CP021838.1"/>
</dbReference>
<reference evidence="2 4" key="2">
    <citation type="submission" date="2019-01" db="EMBL/GenBank/DDBJ databases">
        <title>Anoxybacillus flavithermus in powdered infant formula.</title>
        <authorList>
            <person name="Rhee M.S."/>
            <person name="Choi I.-G."/>
            <person name="Cho T.J."/>
            <person name="Park B."/>
        </authorList>
    </citation>
    <scope>NUCLEOTIDE SEQUENCE [LARGE SCALE GENOMIC DNA]</scope>
    <source>
        <strain evidence="2 4">FHS-PPAM212</strain>
    </source>
</reference>
<comment type="caution">
    <text evidence="1">The sequence shown here is derived from an EMBL/GenBank/DDBJ whole genome shotgun (WGS) entry which is preliminary data.</text>
</comment>
<accession>A0A178T5Q6</accession>
<evidence type="ECO:0000313" key="2">
    <source>
        <dbReference type="EMBL" id="RWU13270.1"/>
    </source>
</evidence>